<dbReference type="PROSITE" id="PS00041">
    <property type="entry name" value="HTH_ARAC_FAMILY_1"/>
    <property type="match status" value="1"/>
</dbReference>
<keyword evidence="7" id="KW-1185">Reference proteome</keyword>
<name>A0A9W4QQS9_9GAMM</name>
<dbReference type="PROSITE" id="PS01124">
    <property type="entry name" value="HTH_ARAC_FAMILY_2"/>
    <property type="match status" value="1"/>
</dbReference>
<feature type="transmembrane region" description="Helical" evidence="4">
    <location>
        <begin position="106"/>
        <end position="124"/>
    </location>
</feature>
<feature type="transmembrane region" description="Helical" evidence="4">
    <location>
        <begin position="12"/>
        <end position="29"/>
    </location>
</feature>
<feature type="transmembrane region" description="Helical" evidence="4">
    <location>
        <begin position="67"/>
        <end position="86"/>
    </location>
</feature>
<dbReference type="Pfam" id="PF12833">
    <property type="entry name" value="HTH_18"/>
    <property type="match status" value="1"/>
</dbReference>
<gene>
    <name evidence="6" type="ORF">PSECIP111854_00064</name>
</gene>
<proteinExistence type="predicted"/>
<accession>A0A9W4QQS9</accession>
<dbReference type="PANTHER" id="PTHR43280">
    <property type="entry name" value="ARAC-FAMILY TRANSCRIPTIONAL REGULATOR"/>
    <property type="match status" value="1"/>
</dbReference>
<dbReference type="RefSeq" id="WP_261625538.1">
    <property type="nucleotide sequence ID" value="NZ_CAMAPC010000001.1"/>
</dbReference>
<dbReference type="InterPro" id="IPR009057">
    <property type="entry name" value="Homeodomain-like_sf"/>
</dbReference>
<evidence type="ECO:0000259" key="5">
    <source>
        <dbReference type="PROSITE" id="PS01124"/>
    </source>
</evidence>
<dbReference type="GO" id="GO:0043565">
    <property type="term" value="F:sequence-specific DNA binding"/>
    <property type="evidence" value="ECO:0007669"/>
    <property type="project" value="InterPro"/>
</dbReference>
<feature type="transmembrane region" description="Helical" evidence="4">
    <location>
        <begin position="226"/>
        <end position="243"/>
    </location>
</feature>
<dbReference type="InterPro" id="IPR020449">
    <property type="entry name" value="Tscrpt_reg_AraC-type_HTH"/>
</dbReference>
<dbReference type="InterPro" id="IPR018060">
    <property type="entry name" value="HTH_AraC"/>
</dbReference>
<dbReference type="SMART" id="SM00342">
    <property type="entry name" value="HTH_ARAC"/>
    <property type="match status" value="1"/>
</dbReference>
<evidence type="ECO:0000256" key="1">
    <source>
        <dbReference type="ARBA" id="ARBA00023015"/>
    </source>
</evidence>
<keyword evidence="2" id="KW-0238">DNA-binding</keyword>
<feature type="transmembrane region" description="Helical" evidence="4">
    <location>
        <begin position="193"/>
        <end position="214"/>
    </location>
</feature>
<keyword evidence="1" id="KW-0805">Transcription regulation</keyword>
<dbReference type="Gene3D" id="1.10.10.60">
    <property type="entry name" value="Homeodomain-like"/>
    <property type="match status" value="1"/>
</dbReference>
<evidence type="ECO:0000256" key="4">
    <source>
        <dbReference type="SAM" id="Phobius"/>
    </source>
</evidence>
<dbReference type="Proteomes" id="UP001152467">
    <property type="component" value="Unassembled WGS sequence"/>
</dbReference>
<evidence type="ECO:0000256" key="3">
    <source>
        <dbReference type="ARBA" id="ARBA00023163"/>
    </source>
</evidence>
<evidence type="ECO:0000313" key="6">
    <source>
        <dbReference type="EMBL" id="CAH9049431.1"/>
    </source>
</evidence>
<organism evidence="6 7">
    <name type="scientific">Pseudoalteromonas holothuriae</name>
    <dbReference type="NCBI Taxonomy" id="2963714"/>
    <lineage>
        <taxon>Bacteria</taxon>
        <taxon>Pseudomonadati</taxon>
        <taxon>Pseudomonadota</taxon>
        <taxon>Gammaproteobacteria</taxon>
        <taxon>Alteromonadales</taxon>
        <taxon>Pseudoalteromonadaceae</taxon>
        <taxon>Pseudoalteromonas</taxon>
    </lineage>
</organism>
<dbReference type="EMBL" id="CAMAPC010000001">
    <property type="protein sequence ID" value="CAH9049431.1"/>
    <property type="molecule type" value="Genomic_DNA"/>
</dbReference>
<keyword evidence="3" id="KW-0804">Transcription</keyword>
<protein>
    <recommendedName>
        <fullName evidence="5">HTH araC/xylS-type domain-containing protein</fullName>
    </recommendedName>
</protein>
<keyword evidence="4" id="KW-0472">Membrane</keyword>
<dbReference type="PRINTS" id="PR00032">
    <property type="entry name" value="HTHARAC"/>
</dbReference>
<dbReference type="AlphaFoldDB" id="A0A9W4QQS9"/>
<dbReference type="PANTHER" id="PTHR43280:SF29">
    <property type="entry name" value="ARAC-FAMILY TRANSCRIPTIONAL REGULATOR"/>
    <property type="match status" value="1"/>
</dbReference>
<feature type="domain" description="HTH araC/xylS-type" evidence="5">
    <location>
        <begin position="283"/>
        <end position="388"/>
    </location>
</feature>
<sequence length="391" mass="44289">MNIEANNLFEILFSALSLGVGGFAIHSIAVKLKQQLFYTPLLILLISLSVISSSGIVFFIFEQYILIYIALLAPCFLVLSPSLWLYTGALVADEPWQFKGVYIKHYVPAFISLVLSATLLLTPASVTQHMFFSSDEVSSTPLTLFISISIMITLTVWFIQTIYYLYHLVALTIKYHKQLKNIFSDLTHKKIKWLIYITMLLVINWLWGGLSLLLDNSHMRIFEPHWGQALCLITIWGLGFFGLQQQPGFVTTYDTAKPKGVNTQKPTEVAPYQRSALSDKNANKIADKIKHALEHEQVYLDPHLNLFKLAKHLNEPSQYVSQTLSQVMQTSFFECINHARIEAAKVKLLEGQSNVLEIAMSVGFNARSSFYKAFKNVTGQTPSQFQKKHSP</sequence>
<dbReference type="GO" id="GO:0003700">
    <property type="term" value="F:DNA-binding transcription factor activity"/>
    <property type="evidence" value="ECO:0007669"/>
    <property type="project" value="InterPro"/>
</dbReference>
<dbReference type="InterPro" id="IPR018062">
    <property type="entry name" value="HTH_AraC-typ_CS"/>
</dbReference>
<evidence type="ECO:0000256" key="2">
    <source>
        <dbReference type="ARBA" id="ARBA00023125"/>
    </source>
</evidence>
<reference evidence="6" key="1">
    <citation type="submission" date="2022-07" db="EMBL/GenBank/DDBJ databases">
        <authorList>
            <person name="Criscuolo A."/>
        </authorList>
    </citation>
    <scope>NUCLEOTIDE SEQUENCE</scope>
    <source>
        <strain evidence="6">CIP111854</strain>
    </source>
</reference>
<feature type="transmembrane region" description="Helical" evidence="4">
    <location>
        <begin position="41"/>
        <end position="61"/>
    </location>
</feature>
<feature type="transmembrane region" description="Helical" evidence="4">
    <location>
        <begin position="144"/>
        <end position="173"/>
    </location>
</feature>
<evidence type="ECO:0000313" key="7">
    <source>
        <dbReference type="Proteomes" id="UP001152467"/>
    </source>
</evidence>
<keyword evidence="4" id="KW-1133">Transmembrane helix</keyword>
<dbReference type="SUPFAM" id="SSF46689">
    <property type="entry name" value="Homeodomain-like"/>
    <property type="match status" value="1"/>
</dbReference>
<keyword evidence="4" id="KW-0812">Transmembrane</keyword>
<comment type="caution">
    <text evidence="6">The sequence shown here is derived from an EMBL/GenBank/DDBJ whole genome shotgun (WGS) entry which is preliminary data.</text>
</comment>